<keyword evidence="6 9" id="KW-0472">Membrane</keyword>
<evidence type="ECO:0000256" key="9">
    <source>
        <dbReference type="SAM" id="Phobius"/>
    </source>
</evidence>
<feature type="transmembrane region" description="Helical" evidence="9">
    <location>
        <begin position="109"/>
        <end position="131"/>
    </location>
</feature>
<keyword evidence="5 9" id="KW-1133">Transmembrane helix</keyword>
<evidence type="ECO:0000256" key="4">
    <source>
        <dbReference type="ARBA" id="ARBA00022692"/>
    </source>
</evidence>
<dbReference type="EMBL" id="JBGFUD010002509">
    <property type="protein sequence ID" value="MFH4977680.1"/>
    <property type="molecule type" value="Genomic_DNA"/>
</dbReference>
<protein>
    <recommendedName>
        <fullName evidence="10">SSD domain-containing protein</fullName>
    </recommendedName>
</protein>
<feature type="transmembrane region" description="Helical" evidence="9">
    <location>
        <begin position="444"/>
        <end position="466"/>
    </location>
</feature>
<keyword evidence="7" id="KW-0325">Glycoprotein</keyword>
<dbReference type="FunFam" id="1.20.1640.10:FF:000013">
    <property type="entry name" value="PaTched Related family"/>
    <property type="match status" value="1"/>
</dbReference>
<feature type="transmembrane region" description="Helical" evidence="9">
    <location>
        <begin position="62"/>
        <end position="88"/>
    </location>
</feature>
<organism evidence="11 12">
    <name type="scientific">Gnathostoma spinigerum</name>
    <dbReference type="NCBI Taxonomy" id="75299"/>
    <lineage>
        <taxon>Eukaryota</taxon>
        <taxon>Metazoa</taxon>
        <taxon>Ecdysozoa</taxon>
        <taxon>Nematoda</taxon>
        <taxon>Chromadorea</taxon>
        <taxon>Rhabditida</taxon>
        <taxon>Spirurina</taxon>
        <taxon>Gnathostomatomorpha</taxon>
        <taxon>Gnathostomatoidea</taxon>
        <taxon>Gnathostomatidae</taxon>
        <taxon>Gnathostoma</taxon>
    </lineage>
</organism>
<dbReference type="InterPro" id="IPR000731">
    <property type="entry name" value="SSD"/>
</dbReference>
<dbReference type="PANTHER" id="PTHR10796:SF104">
    <property type="entry name" value="SSD DOMAIN-CONTAINING PROTEIN"/>
    <property type="match status" value="1"/>
</dbReference>
<feature type="domain" description="SSD" evidence="10">
    <location>
        <begin position="5"/>
        <end position="162"/>
    </location>
</feature>
<evidence type="ECO:0000259" key="10">
    <source>
        <dbReference type="PROSITE" id="PS50156"/>
    </source>
</evidence>
<accession>A0ABD6EDG4</accession>
<keyword evidence="3" id="KW-1003">Cell membrane</keyword>
<feature type="transmembrane region" description="Helical" evidence="9">
    <location>
        <begin position="418"/>
        <end position="437"/>
    </location>
</feature>
<feature type="transmembrane region" description="Helical" evidence="9">
    <location>
        <begin position="472"/>
        <end position="492"/>
    </location>
</feature>
<evidence type="ECO:0000313" key="12">
    <source>
        <dbReference type="Proteomes" id="UP001608902"/>
    </source>
</evidence>
<feature type="transmembrane region" description="Helical" evidence="9">
    <location>
        <begin position="202"/>
        <end position="226"/>
    </location>
</feature>
<evidence type="ECO:0000256" key="1">
    <source>
        <dbReference type="ARBA" id="ARBA00004651"/>
    </source>
</evidence>
<comment type="subcellular location">
    <subcellularLocation>
        <location evidence="1">Cell membrane</location>
        <topology evidence="1">Multi-pass membrane protein</topology>
    </subcellularLocation>
</comment>
<keyword evidence="4 9" id="KW-0812">Transmembrane</keyword>
<feature type="transmembrane region" description="Helical" evidence="9">
    <location>
        <begin position="539"/>
        <end position="565"/>
    </location>
</feature>
<comment type="caution">
    <text evidence="11">The sequence shown here is derived from an EMBL/GenBank/DDBJ whole genome shotgun (WGS) entry which is preliminary data.</text>
</comment>
<dbReference type="InterPro" id="IPR003392">
    <property type="entry name" value="PTHD_SSD"/>
</dbReference>
<dbReference type="InterPro" id="IPR051697">
    <property type="entry name" value="Patched_domain-protein"/>
</dbReference>
<sequence>MGRETAPVLVASVIAIIIFVVGSSFRQVAVNSKPWESLCGCIIPLVALLTSTGLISAFGLKFQSICVASLFLVTSVGVDDVFIILRAWDRTQQSLPAHERLSKTLKDAGPSITVSSLTNALSFAIGILSMTPAVRTFSIYSCLSIIICYFYQLILFTAILVLSDRREKRGYQSLLCCLKANPQARNNFLVTLSDLQLRVVKYWSNVISTWSARFVLSLFMLAYYYYSIVGASRLHAHIALERMFLPDSYLADFHQTLDVALKEMQPLNVFVMNPGDLRNVTRMEEMKAMVKEYENAKFMYGSDSTFFWLPLYEEFLEFYSDTENFTYVEIPAFFGLSPYEMMKSLVKMNESACILDQPECISSFFFVTNFRDVVKYHEMIPAVAEWRRIAAKYSDLGVVPYSHHVPFVDQTLTIESTVIWSVAAALTCTAAVCFIFIPNTISILCAVYSVFSISIGIFGLLSHWGIDLDPLSMAALLIAIGCSVDFTAHISYHYYRAKAEDPRERLEKSLAVIGWPMLQVGISTTIALLPLLLKQSYLALVFLKTVIVVVGLGVFHGLVVLPAILTATGKLIGSSENSAVSSERSSQRSNERVESFYKNQRLIKKINHEIGHLGIPEMKPNRIFWGKKRGDKVEPGDATNLPTGPIAFIHRFELGRVALTPPLPRKTTDSTLSQVEKMEDILRSPPSK</sequence>
<evidence type="ECO:0000256" key="7">
    <source>
        <dbReference type="ARBA" id="ARBA00023180"/>
    </source>
</evidence>
<dbReference type="SUPFAM" id="SSF82866">
    <property type="entry name" value="Multidrug efflux transporter AcrB transmembrane domain"/>
    <property type="match status" value="2"/>
</dbReference>
<evidence type="ECO:0000313" key="11">
    <source>
        <dbReference type="EMBL" id="MFH4977680.1"/>
    </source>
</evidence>
<keyword evidence="12" id="KW-1185">Reference proteome</keyword>
<feature type="transmembrane region" description="Helical" evidence="9">
    <location>
        <begin position="137"/>
        <end position="162"/>
    </location>
</feature>
<comment type="similarity">
    <text evidence="2">Belongs to the patched family.</text>
</comment>
<evidence type="ECO:0000256" key="8">
    <source>
        <dbReference type="SAM" id="MobiDB-lite"/>
    </source>
</evidence>
<evidence type="ECO:0000256" key="5">
    <source>
        <dbReference type="ARBA" id="ARBA00022989"/>
    </source>
</evidence>
<feature type="transmembrane region" description="Helical" evidence="9">
    <location>
        <begin position="6"/>
        <end position="25"/>
    </location>
</feature>
<evidence type="ECO:0000256" key="6">
    <source>
        <dbReference type="ARBA" id="ARBA00023136"/>
    </source>
</evidence>
<feature type="transmembrane region" description="Helical" evidence="9">
    <location>
        <begin position="37"/>
        <end position="56"/>
    </location>
</feature>
<evidence type="ECO:0000256" key="3">
    <source>
        <dbReference type="ARBA" id="ARBA00022475"/>
    </source>
</evidence>
<dbReference type="AlphaFoldDB" id="A0ABD6EDG4"/>
<dbReference type="Pfam" id="PF02460">
    <property type="entry name" value="Patched"/>
    <property type="match status" value="1"/>
</dbReference>
<feature type="transmembrane region" description="Helical" evidence="9">
    <location>
        <begin position="512"/>
        <end position="533"/>
    </location>
</feature>
<proteinExistence type="inferred from homology"/>
<gene>
    <name evidence="11" type="ORF">AB6A40_004389</name>
</gene>
<dbReference type="Proteomes" id="UP001608902">
    <property type="component" value="Unassembled WGS sequence"/>
</dbReference>
<name>A0ABD6EDG4_9BILA</name>
<reference evidence="11 12" key="1">
    <citation type="submission" date="2024-08" db="EMBL/GenBank/DDBJ databases">
        <title>Gnathostoma spinigerum genome.</title>
        <authorList>
            <person name="Gonzalez-Bertolin B."/>
            <person name="Monzon S."/>
            <person name="Zaballos A."/>
            <person name="Jimenez P."/>
            <person name="Dekumyoy P."/>
            <person name="Varona S."/>
            <person name="Cuesta I."/>
            <person name="Sumanam S."/>
            <person name="Adisakwattana P."/>
            <person name="Gasser R.B."/>
            <person name="Hernandez-Gonzalez A."/>
            <person name="Young N.D."/>
            <person name="Perteguer M.J."/>
        </authorList>
    </citation>
    <scope>NUCLEOTIDE SEQUENCE [LARGE SCALE GENOMIC DNA]</scope>
    <source>
        <strain evidence="11">AL3</strain>
        <tissue evidence="11">Liver</tissue>
    </source>
</reference>
<evidence type="ECO:0000256" key="2">
    <source>
        <dbReference type="ARBA" id="ARBA00005585"/>
    </source>
</evidence>
<feature type="region of interest" description="Disordered" evidence="8">
    <location>
        <begin position="660"/>
        <end position="688"/>
    </location>
</feature>
<dbReference type="PROSITE" id="PS50156">
    <property type="entry name" value="SSD"/>
    <property type="match status" value="1"/>
</dbReference>
<dbReference type="GO" id="GO:0005886">
    <property type="term" value="C:plasma membrane"/>
    <property type="evidence" value="ECO:0007669"/>
    <property type="project" value="UniProtKB-SubCell"/>
</dbReference>
<dbReference type="Gene3D" id="1.20.1640.10">
    <property type="entry name" value="Multidrug efflux transporter AcrB transmembrane domain"/>
    <property type="match status" value="2"/>
</dbReference>
<dbReference type="PANTHER" id="PTHR10796">
    <property type="entry name" value="PATCHED-RELATED"/>
    <property type="match status" value="1"/>
</dbReference>